<evidence type="ECO:0008006" key="3">
    <source>
        <dbReference type="Google" id="ProtNLM"/>
    </source>
</evidence>
<proteinExistence type="predicted"/>
<name>A0ABD5QKT4_9EURY</name>
<organism evidence="1 2">
    <name type="scientific">Saliphagus infecundisoli</name>
    <dbReference type="NCBI Taxonomy" id="1849069"/>
    <lineage>
        <taxon>Archaea</taxon>
        <taxon>Methanobacteriati</taxon>
        <taxon>Methanobacteriota</taxon>
        <taxon>Stenosarchaea group</taxon>
        <taxon>Halobacteria</taxon>
        <taxon>Halobacteriales</taxon>
        <taxon>Natrialbaceae</taxon>
        <taxon>Saliphagus</taxon>
    </lineage>
</organism>
<dbReference type="Proteomes" id="UP001595925">
    <property type="component" value="Unassembled WGS sequence"/>
</dbReference>
<accession>A0ABD5QKT4</accession>
<protein>
    <recommendedName>
        <fullName evidence="3">DUF2442 domain-containing protein</fullName>
    </recommendedName>
</protein>
<evidence type="ECO:0000313" key="2">
    <source>
        <dbReference type="Proteomes" id="UP001595925"/>
    </source>
</evidence>
<comment type="caution">
    <text evidence="1">The sequence shown here is derived from an EMBL/GenBank/DDBJ whole genome shotgun (WGS) entry which is preliminary data.</text>
</comment>
<dbReference type="AlphaFoldDB" id="A0ABD5QKT4"/>
<dbReference type="RefSeq" id="WP_224829831.1">
    <property type="nucleotide sequence ID" value="NZ_JAIVEF010000029.1"/>
</dbReference>
<sequence length="115" mass="13392">MKRYETDVRNGVLYLETDDDWIEIGPMDDICELVGGETYTIEYDERQRQVSWLDTDDGELTFDVRETLADVDYDRDFVENITPIDGEKTDDEGYPMRASVFADLMTDIWDSKGNL</sequence>
<reference evidence="1 2" key="1">
    <citation type="journal article" date="2019" name="Int. J. Syst. Evol. Microbiol.">
        <title>The Global Catalogue of Microorganisms (GCM) 10K type strain sequencing project: providing services to taxonomists for standard genome sequencing and annotation.</title>
        <authorList>
            <consortium name="The Broad Institute Genomics Platform"/>
            <consortium name="The Broad Institute Genome Sequencing Center for Infectious Disease"/>
            <person name="Wu L."/>
            <person name="Ma J."/>
        </authorList>
    </citation>
    <scope>NUCLEOTIDE SEQUENCE [LARGE SCALE GENOMIC DNA]</scope>
    <source>
        <strain evidence="1 2">CGMCC 1.15824</strain>
    </source>
</reference>
<keyword evidence="2" id="KW-1185">Reference proteome</keyword>
<gene>
    <name evidence="1" type="ORF">ACFPFO_21485</name>
</gene>
<dbReference type="EMBL" id="JBHSJG010000067">
    <property type="protein sequence ID" value="MFC4990272.1"/>
    <property type="molecule type" value="Genomic_DNA"/>
</dbReference>
<evidence type="ECO:0000313" key="1">
    <source>
        <dbReference type="EMBL" id="MFC4990272.1"/>
    </source>
</evidence>